<reference evidence="2" key="1">
    <citation type="submission" date="2017-02" db="EMBL/GenBank/DDBJ databases">
        <authorList>
            <person name="Tafer H."/>
            <person name="Lopandic K."/>
        </authorList>
    </citation>
    <scope>NUCLEOTIDE SEQUENCE [LARGE SCALE GENOMIC DNA]</scope>
    <source>
        <strain evidence="2">CBS 366.77</strain>
    </source>
</reference>
<keyword evidence="2" id="KW-1185">Reference proteome</keyword>
<dbReference type="EMBL" id="MVGC01001491">
    <property type="protein sequence ID" value="RJE17159.1"/>
    <property type="molecule type" value="Genomic_DNA"/>
</dbReference>
<protein>
    <submittedName>
        <fullName evidence="1">Uncharacterized protein</fullName>
    </submittedName>
</protein>
<comment type="caution">
    <text evidence="1">The sequence shown here is derived from an EMBL/GenBank/DDBJ whole genome shotgun (WGS) entry which is preliminary data.</text>
</comment>
<organism evidence="1 2">
    <name type="scientific">Aspergillus sclerotialis</name>
    <dbReference type="NCBI Taxonomy" id="2070753"/>
    <lineage>
        <taxon>Eukaryota</taxon>
        <taxon>Fungi</taxon>
        <taxon>Dikarya</taxon>
        <taxon>Ascomycota</taxon>
        <taxon>Pezizomycotina</taxon>
        <taxon>Eurotiomycetes</taxon>
        <taxon>Eurotiomycetidae</taxon>
        <taxon>Eurotiales</taxon>
        <taxon>Aspergillaceae</taxon>
        <taxon>Aspergillus</taxon>
        <taxon>Aspergillus subgen. Polypaecilum</taxon>
    </lineage>
</organism>
<dbReference type="Proteomes" id="UP000266188">
    <property type="component" value="Unassembled WGS sequence"/>
</dbReference>
<sequence>MTNAEEAETTHLDRFIQTRAILERRGSITDVVAPMSQAHLVENPVQVPEARDSNA</sequence>
<gene>
    <name evidence="1" type="ORF">PHISCL_10503</name>
</gene>
<evidence type="ECO:0000313" key="2">
    <source>
        <dbReference type="Proteomes" id="UP000266188"/>
    </source>
</evidence>
<proteinExistence type="predicted"/>
<evidence type="ECO:0000313" key="1">
    <source>
        <dbReference type="EMBL" id="RJE17159.1"/>
    </source>
</evidence>
<dbReference type="AlphaFoldDB" id="A0A3A2Z2B1"/>
<accession>A0A3A2Z2B1</accession>
<name>A0A3A2Z2B1_9EURO</name>